<feature type="domain" description="C2H2-type" evidence="1">
    <location>
        <begin position="477"/>
        <end position="498"/>
    </location>
</feature>
<dbReference type="SMART" id="SM00355">
    <property type="entry name" value="ZnF_C2H2"/>
    <property type="match status" value="2"/>
</dbReference>
<accession>A0ABP1PZ79</accession>
<evidence type="ECO:0000259" key="1">
    <source>
        <dbReference type="PROSITE" id="PS00028"/>
    </source>
</evidence>
<dbReference type="InterPro" id="IPR013087">
    <property type="entry name" value="Znf_C2H2_type"/>
</dbReference>
<protein>
    <recommendedName>
        <fullName evidence="1">C2H2-type domain-containing protein</fullName>
    </recommendedName>
</protein>
<reference evidence="2 3" key="1">
    <citation type="submission" date="2024-08" db="EMBL/GenBank/DDBJ databases">
        <authorList>
            <person name="Cucini C."/>
            <person name="Frati F."/>
        </authorList>
    </citation>
    <scope>NUCLEOTIDE SEQUENCE [LARGE SCALE GENOMIC DNA]</scope>
</reference>
<gene>
    <name evidence="2" type="ORF">ODALV1_LOCUS5437</name>
</gene>
<dbReference type="Proteomes" id="UP001642540">
    <property type="component" value="Unassembled WGS sequence"/>
</dbReference>
<comment type="caution">
    <text evidence="2">The sequence shown here is derived from an EMBL/GenBank/DDBJ whole genome shotgun (WGS) entry which is preliminary data.</text>
</comment>
<sequence length="612" mass="69408">MQETDIKVEWDLDDYVLTSSTLLNNNELSYDYEVFGNEWSFADCVPTITKDKKLEELSCSTTLTIPLQEVKEVKLEASEPCTAALAIEANIPSPKASTLSKWRTFISSVYYHPNILVHHDVDCLHELFDLLGRHIDYGSANIMIDLGEDSKEYKPIFNLRPMLHPLLKPPKLTFALIKDFFIDNELKICIVKKYSILDSMKNAVREMVNFIVEFPEALYLEKYGFILDFLLKFGIPDDVVIDAVMRTQRRRRKCQEPASVLVLKKANKLGNKGRKEFLQKRLSSPRRKYDPVVPIVKEAPPVRQLRNRTTGGRGGDRTPAEATIENVVHSNLDTNNEKLPNSGVTKPNPGQVLTHSKIYAVKRKLFHDVSPNSNCQTEENVSASELLVPTGGRIGNSVLTTGSRAANLFFKPRKMYQRRDKSVIETPFTCTMCPDRSFAYKGNLVLHMKKKHSQEAANKIFRKRKPRGPDYVPPFSCPVCLVGYSTKYKCKVHIQQFHPEQKDWQPIPNVTSPDASPVKRTRSTRGVTHGVSSSHCHHDTELQISDKLPSTHEESSQTFPNNMNSGLCVHSFSSGQELNFDVSNDINVAFDGLQFETFNQVATRQQFQTAVK</sequence>
<dbReference type="Gene3D" id="3.30.160.60">
    <property type="entry name" value="Classic Zinc Finger"/>
    <property type="match status" value="1"/>
</dbReference>
<proteinExistence type="predicted"/>
<evidence type="ECO:0000313" key="3">
    <source>
        <dbReference type="Proteomes" id="UP001642540"/>
    </source>
</evidence>
<dbReference type="EMBL" id="CAXLJM020000016">
    <property type="protein sequence ID" value="CAL8083267.1"/>
    <property type="molecule type" value="Genomic_DNA"/>
</dbReference>
<dbReference type="PROSITE" id="PS00028">
    <property type="entry name" value="ZINC_FINGER_C2H2_1"/>
    <property type="match status" value="1"/>
</dbReference>
<name>A0ABP1PZ79_9HEXA</name>
<keyword evidence="3" id="KW-1185">Reference proteome</keyword>
<evidence type="ECO:0000313" key="2">
    <source>
        <dbReference type="EMBL" id="CAL8083267.1"/>
    </source>
</evidence>
<organism evidence="2 3">
    <name type="scientific">Orchesella dallaii</name>
    <dbReference type="NCBI Taxonomy" id="48710"/>
    <lineage>
        <taxon>Eukaryota</taxon>
        <taxon>Metazoa</taxon>
        <taxon>Ecdysozoa</taxon>
        <taxon>Arthropoda</taxon>
        <taxon>Hexapoda</taxon>
        <taxon>Collembola</taxon>
        <taxon>Entomobryomorpha</taxon>
        <taxon>Entomobryoidea</taxon>
        <taxon>Orchesellidae</taxon>
        <taxon>Orchesellinae</taxon>
        <taxon>Orchesella</taxon>
    </lineage>
</organism>